<comment type="subunit">
    <text evidence="7">The basal body constitutes a major portion of the flagellar organelle and consists of four rings (L,P,S, and M) mounted on a central rod. The rod consists of about 26 subunits of FlgG in the distal portion, and FlgB, FlgC and FlgF are thought to build up the proximal portion of the rod with about 6 subunits each.</text>
</comment>
<dbReference type="EMBL" id="SNYM01000006">
    <property type="protein sequence ID" value="TDQ48618.1"/>
    <property type="molecule type" value="Genomic_DNA"/>
</dbReference>
<dbReference type="NCBIfam" id="TIGR02488">
    <property type="entry name" value="flgG_G_neg"/>
    <property type="match status" value="1"/>
</dbReference>
<evidence type="ECO:0000256" key="5">
    <source>
        <dbReference type="ARBA" id="ARBA00032912"/>
    </source>
</evidence>
<keyword evidence="11" id="KW-0966">Cell projection</keyword>
<dbReference type="Pfam" id="PF22692">
    <property type="entry name" value="LlgE_F_G_D1"/>
    <property type="match status" value="1"/>
</dbReference>
<keyword evidence="11" id="KW-0282">Flagellum</keyword>
<dbReference type="InterPro" id="IPR001444">
    <property type="entry name" value="Flag_bb_rod_N"/>
</dbReference>
<evidence type="ECO:0000313" key="11">
    <source>
        <dbReference type="EMBL" id="TDQ48618.1"/>
    </source>
</evidence>
<dbReference type="PANTHER" id="PTHR30435">
    <property type="entry name" value="FLAGELLAR PROTEIN"/>
    <property type="match status" value="1"/>
</dbReference>
<dbReference type="InterPro" id="IPR020013">
    <property type="entry name" value="Flagellar_FlgE/F/G"/>
</dbReference>
<accession>A0A4R6UNB2</accession>
<dbReference type="Pfam" id="PF06429">
    <property type="entry name" value="Flg_bbr_C"/>
    <property type="match status" value="1"/>
</dbReference>
<comment type="caution">
    <text evidence="11">The sequence shown here is derived from an EMBL/GenBank/DDBJ whole genome shotgun (WGS) entry which is preliminary data.</text>
</comment>
<dbReference type="RefSeq" id="WP_133589741.1">
    <property type="nucleotide sequence ID" value="NZ_CP037953.1"/>
</dbReference>
<evidence type="ECO:0000256" key="6">
    <source>
        <dbReference type="NCBIfam" id="TIGR02488"/>
    </source>
</evidence>
<feature type="domain" description="Flagellar basal-body/hook protein C-terminal" evidence="9">
    <location>
        <begin position="217"/>
        <end position="260"/>
    </location>
</feature>
<name>A0A4R6UNB2_9GAMM</name>
<dbReference type="SUPFAM" id="SSF117143">
    <property type="entry name" value="Flagellar hook protein flgE"/>
    <property type="match status" value="1"/>
</dbReference>
<keyword evidence="12" id="KW-1185">Reference proteome</keyword>
<evidence type="ECO:0000256" key="2">
    <source>
        <dbReference type="ARBA" id="ARBA00009677"/>
    </source>
</evidence>
<dbReference type="InterPro" id="IPR010930">
    <property type="entry name" value="Flg_bb/hook_C_dom"/>
</dbReference>
<dbReference type="Pfam" id="PF00460">
    <property type="entry name" value="Flg_bb_rod"/>
    <property type="match status" value="1"/>
</dbReference>
<feature type="domain" description="Flagellar basal body rod protein N-terminal" evidence="8">
    <location>
        <begin position="10"/>
        <end position="35"/>
    </location>
</feature>
<evidence type="ECO:0000259" key="9">
    <source>
        <dbReference type="Pfam" id="PF06429"/>
    </source>
</evidence>
<dbReference type="PANTHER" id="PTHR30435:SF19">
    <property type="entry name" value="FLAGELLAR BASAL-BODY ROD PROTEIN FLGG"/>
    <property type="match status" value="1"/>
</dbReference>
<keyword evidence="4 7" id="KW-0975">Bacterial flagellum</keyword>
<evidence type="ECO:0000256" key="3">
    <source>
        <dbReference type="ARBA" id="ARBA00017948"/>
    </source>
</evidence>
<sequence>MHPALWISKTGLDGQQADLSVISHNLANASTVGFKKNRAVFEDLLYQNIRQPGAATTQATTLPTGLMLGTGVKMVANPKQFTQGTLQTTDNALDMAIQGRGFFQVQMPDGTIGYTRAGHFQLNQDGQVVTAGEGYLLEPAITVPADAQSLTVGLDGTVSVTLQGQAAPAIIGNITIADFVNHAGLQPSGDNIYLETLASGAPIVGTPGLTGLGLLRGGALESSNVNVVEELVNMIETQRTYEMNAKVISTVDAMLQYVSQTL</sequence>
<evidence type="ECO:0000256" key="7">
    <source>
        <dbReference type="RuleBase" id="RU362116"/>
    </source>
</evidence>
<dbReference type="Proteomes" id="UP000295375">
    <property type="component" value="Unassembled WGS sequence"/>
</dbReference>
<gene>
    <name evidence="11" type="ORF">EV696_10658</name>
</gene>
<evidence type="ECO:0000259" key="10">
    <source>
        <dbReference type="Pfam" id="PF22692"/>
    </source>
</evidence>
<dbReference type="NCBIfam" id="TIGR03506">
    <property type="entry name" value="FlgEFG_subfam"/>
    <property type="match status" value="2"/>
</dbReference>
<dbReference type="AlphaFoldDB" id="A0A4R6UNB2"/>
<evidence type="ECO:0000259" key="8">
    <source>
        <dbReference type="Pfam" id="PF00460"/>
    </source>
</evidence>
<dbReference type="GO" id="GO:0009426">
    <property type="term" value="C:bacterial-type flagellum basal body, distal rod"/>
    <property type="evidence" value="ECO:0007669"/>
    <property type="project" value="UniProtKB-UniRule"/>
</dbReference>
<dbReference type="InterPro" id="IPR012834">
    <property type="entry name" value="FlgG_G_neg"/>
</dbReference>
<dbReference type="GO" id="GO:0071978">
    <property type="term" value="P:bacterial-type flagellum-dependent swarming motility"/>
    <property type="evidence" value="ECO:0007669"/>
    <property type="project" value="TreeGrafter"/>
</dbReference>
<keyword evidence="11" id="KW-0969">Cilium</keyword>
<comment type="subcellular location">
    <subcellularLocation>
        <location evidence="1 7">Bacterial flagellum basal body</location>
    </subcellularLocation>
</comment>
<evidence type="ECO:0000313" key="12">
    <source>
        <dbReference type="Proteomes" id="UP000295375"/>
    </source>
</evidence>
<dbReference type="InterPro" id="IPR053967">
    <property type="entry name" value="LlgE_F_G-like_D1"/>
</dbReference>
<protein>
    <recommendedName>
        <fullName evidence="3 6">Flagellar basal-body rod protein FlgG</fullName>
    </recommendedName>
    <alternativeName>
        <fullName evidence="5 7">Distal rod protein</fullName>
    </alternativeName>
</protein>
<dbReference type="OrthoDB" id="9804559at2"/>
<evidence type="ECO:0000256" key="4">
    <source>
        <dbReference type="ARBA" id="ARBA00023143"/>
    </source>
</evidence>
<reference evidence="11 12" key="1">
    <citation type="submission" date="2019-03" db="EMBL/GenBank/DDBJ databases">
        <title>Genomic Encyclopedia of Type Strains, Phase IV (KMG-IV): sequencing the most valuable type-strain genomes for metagenomic binning, comparative biology and taxonomic classification.</title>
        <authorList>
            <person name="Goeker M."/>
        </authorList>
    </citation>
    <scope>NUCLEOTIDE SEQUENCE [LARGE SCALE GENOMIC DNA]</scope>
    <source>
        <strain evidence="11 12">DSM 103792</strain>
    </source>
</reference>
<evidence type="ECO:0000256" key="1">
    <source>
        <dbReference type="ARBA" id="ARBA00004117"/>
    </source>
</evidence>
<dbReference type="InterPro" id="IPR037925">
    <property type="entry name" value="FlgE/F/G-like"/>
</dbReference>
<comment type="similarity">
    <text evidence="2 7">Belongs to the flagella basal body rod proteins family.</text>
</comment>
<organism evidence="11 12">
    <name type="scientific">Permianibacter aggregans</name>
    <dbReference type="NCBI Taxonomy" id="1510150"/>
    <lineage>
        <taxon>Bacteria</taxon>
        <taxon>Pseudomonadati</taxon>
        <taxon>Pseudomonadota</taxon>
        <taxon>Gammaproteobacteria</taxon>
        <taxon>Pseudomonadales</taxon>
        <taxon>Pseudomonadaceae</taxon>
        <taxon>Permianibacter</taxon>
    </lineage>
</organism>
<proteinExistence type="inferred from homology"/>
<feature type="domain" description="Flagellar hook protein FlgE/F/G-like D1" evidence="10">
    <location>
        <begin position="96"/>
        <end position="160"/>
    </location>
</feature>